<dbReference type="SUPFAM" id="SSF51569">
    <property type="entry name" value="Aldolase"/>
    <property type="match status" value="1"/>
</dbReference>
<dbReference type="PROSITE" id="PS00666">
    <property type="entry name" value="DHDPS_2"/>
    <property type="match status" value="1"/>
</dbReference>
<evidence type="ECO:0000256" key="5">
    <source>
        <dbReference type="PIRSR" id="PIRSR001365-2"/>
    </source>
</evidence>
<dbReference type="GO" id="GO:0005829">
    <property type="term" value="C:cytosol"/>
    <property type="evidence" value="ECO:0007669"/>
    <property type="project" value="TreeGrafter"/>
</dbReference>
<dbReference type="PANTHER" id="PTHR42849:SF1">
    <property type="entry name" value="N-ACETYLNEURAMINATE LYASE"/>
    <property type="match status" value="1"/>
</dbReference>
<name>A0A0A8B4S6_9ACTN</name>
<evidence type="ECO:0000256" key="2">
    <source>
        <dbReference type="ARBA" id="ARBA00023270"/>
    </source>
</evidence>
<dbReference type="InterPro" id="IPR002220">
    <property type="entry name" value="DapA-like"/>
</dbReference>
<dbReference type="InterPro" id="IPR013785">
    <property type="entry name" value="Aldolase_TIM"/>
</dbReference>
<evidence type="ECO:0000256" key="1">
    <source>
        <dbReference type="ARBA" id="ARBA00023239"/>
    </source>
</evidence>
<proteinExistence type="inferred from homology"/>
<evidence type="ECO:0000313" key="6">
    <source>
        <dbReference type="EMBL" id="AJC12364.1"/>
    </source>
</evidence>
<sequence length="314" mass="34209">MSDAQFKGVIPPVVIPLDANRQIDLVAFERTINRMIEAGVDGLFFLGSSGEVAFLTDAQRYHVLQEAVAIVGGRVPVLAGIIDMETLRVIDQAKRAEGFGVDGLVATAPFYALGGPREVERHFRVIRENSNLPLFAYDLPVCVHTKLDPTMLVKLGTEGVLQGVKDSSGDDVAFRWLCLQNKDAGHPLQLFTGHEVVVDGAYLSGADGSVPGLANLDPVSYVEQWRAYQAGDWERVRQIQDHLAHLMYIVRNVDATVGFGAGVGAFKTALWQMGVFNTNQMREPVQPLVGKDVETIVSVLKENGLMDAEAPVRA</sequence>
<protein>
    <submittedName>
        <fullName evidence="6">Glucose dehydrogenase</fullName>
    </submittedName>
</protein>
<dbReference type="PIRSF" id="PIRSF001365">
    <property type="entry name" value="DHDPS"/>
    <property type="match status" value="1"/>
</dbReference>
<keyword evidence="2" id="KW-0704">Schiff base</keyword>
<gene>
    <name evidence="6" type="ORF">JI75_06550</name>
</gene>
<evidence type="ECO:0000256" key="3">
    <source>
        <dbReference type="PIRNR" id="PIRNR001365"/>
    </source>
</evidence>
<feature type="active site" description="Proton donor/acceptor" evidence="4">
    <location>
        <position position="137"/>
    </location>
</feature>
<feature type="binding site" evidence="5">
    <location>
        <position position="210"/>
    </location>
    <ligand>
        <name>pyruvate</name>
        <dbReference type="ChEBI" id="CHEBI:15361"/>
    </ligand>
</feature>
<feature type="active site" description="Schiff-base intermediate with substrate" evidence="4">
    <location>
        <position position="165"/>
    </location>
</feature>
<comment type="similarity">
    <text evidence="3">Belongs to the DapA family.</text>
</comment>
<evidence type="ECO:0000256" key="4">
    <source>
        <dbReference type="PIRSR" id="PIRSR001365-1"/>
    </source>
</evidence>
<organism evidence="6 7">
    <name type="scientific">Berryella intestinalis</name>
    <dbReference type="NCBI Taxonomy" id="1531429"/>
    <lineage>
        <taxon>Bacteria</taxon>
        <taxon>Bacillati</taxon>
        <taxon>Actinomycetota</taxon>
        <taxon>Coriobacteriia</taxon>
        <taxon>Eggerthellales</taxon>
        <taxon>Eggerthellaceae</taxon>
        <taxon>Berryella</taxon>
    </lineage>
</organism>
<dbReference type="RefSeq" id="WP_039689625.1">
    <property type="nucleotide sequence ID" value="NZ_CP009302.1"/>
</dbReference>
<reference evidence="6 7" key="2">
    <citation type="journal article" date="2015" name="Genome Announc.">
        <title>Complete Genome Sequence of Coriobacteriaceae Strain 68-1-3, a Novel Mucus-Degrading Isolate from the Swine Intestinal Tract.</title>
        <authorList>
            <person name="Looft T."/>
            <person name="Bayles D.O."/>
            <person name="Alt D.P."/>
            <person name="Stanton T.B."/>
        </authorList>
    </citation>
    <scope>NUCLEOTIDE SEQUENCE [LARGE SCALE GENOMIC DNA]</scope>
    <source>
        <strain evidence="6 7">68-1-3</strain>
    </source>
</reference>
<dbReference type="CDD" id="cd00408">
    <property type="entry name" value="DHDPS-like"/>
    <property type="match status" value="1"/>
</dbReference>
<accession>A0A0A8B4S6</accession>
<dbReference type="GO" id="GO:0008747">
    <property type="term" value="F:N-acetylneuraminate lyase activity"/>
    <property type="evidence" value="ECO:0007669"/>
    <property type="project" value="TreeGrafter"/>
</dbReference>
<dbReference type="SMART" id="SM01130">
    <property type="entry name" value="DHDPS"/>
    <property type="match status" value="1"/>
</dbReference>
<evidence type="ECO:0000313" key="7">
    <source>
        <dbReference type="Proteomes" id="UP000031121"/>
    </source>
</evidence>
<dbReference type="AlphaFoldDB" id="A0A0A8B4S6"/>
<keyword evidence="1 3" id="KW-0456">Lyase</keyword>
<dbReference type="EMBL" id="CP009302">
    <property type="protein sequence ID" value="AJC12364.1"/>
    <property type="molecule type" value="Genomic_DNA"/>
</dbReference>
<dbReference type="Gene3D" id="3.20.20.70">
    <property type="entry name" value="Aldolase class I"/>
    <property type="match status" value="1"/>
</dbReference>
<keyword evidence="7" id="KW-1185">Reference proteome</keyword>
<dbReference type="PANTHER" id="PTHR42849">
    <property type="entry name" value="N-ACETYLNEURAMINATE LYASE"/>
    <property type="match status" value="1"/>
</dbReference>
<dbReference type="HOGENOM" id="CLU_049343_5_1_11"/>
<dbReference type="InterPro" id="IPR020625">
    <property type="entry name" value="Schiff_base-form_aldolases_AS"/>
</dbReference>
<dbReference type="Proteomes" id="UP000031121">
    <property type="component" value="Chromosome"/>
</dbReference>
<dbReference type="KEGG" id="cbac:JI75_06550"/>
<dbReference type="OrthoDB" id="3175637at2"/>
<reference evidence="7" key="1">
    <citation type="submission" date="2014-08" db="EMBL/GenBank/DDBJ databases">
        <title>Coriobacteriaceae sp. complete genome.</title>
        <authorList>
            <person name="Looft T."/>
            <person name="Bayles D.O."/>
            <person name="Stanton T.B."/>
        </authorList>
    </citation>
    <scope>NUCLEOTIDE SEQUENCE [LARGE SCALE GENOMIC DNA]</scope>
    <source>
        <strain evidence="7">68-1-3</strain>
    </source>
</reference>
<dbReference type="STRING" id="1531429.JI75_06550"/>
<dbReference type="PRINTS" id="PR00146">
    <property type="entry name" value="DHPICSNTHASE"/>
</dbReference>
<dbReference type="Pfam" id="PF00701">
    <property type="entry name" value="DHDPS"/>
    <property type="match status" value="1"/>
</dbReference>
<dbReference type="GO" id="GO:0019262">
    <property type="term" value="P:N-acetylneuraminate catabolic process"/>
    <property type="evidence" value="ECO:0007669"/>
    <property type="project" value="TreeGrafter"/>
</dbReference>